<protein>
    <submittedName>
        <fullName evidence="9">Transmembrane 7 superfamily member 3-like</fullName>
    </submittedName>
</protein>
<reference evidence="9" key="1">
    <citation type="submission" date="2025-08" db="UniProtKB">
        <authorList>
            <consortium name="RefSeq"/>
        </authorList>
    </citation>
    <scope>IDENTIFICATION</scope>
    <source>
        <tissue evidence="9">Tentacle</tissue>
    </source>
</reference>
<dbReference type="KEGG" id="aten:116286451"/>
<dbReference type="OrthoDB" id="5967337at2759"/>
<dbReference type="Pfam" id="PF13886">
    <property type="entry name" value="TM7S3_TM198"/>
    <property type="match status" value="1"/>
</dbReference>
<evidence type="ECO:0000256" key="2">
    <source>
        <dbReference type="ARBA" id="ARBA00022692"/>
    </source>
</evidence>
<keyword evidence="6" id="KW-0732">Signal</keyword>
<keyword evidence="3 5" id="KW-1133">Transmembrane helix</keyword>
<evidence type="ECO:0000259" key="7">
    <source>
        <dbReference type="Pfam" id="PF13886"/>
    </source>
</evidence>
<feature type="chain" id="PRO_5028335372" evidence="6">
    <location>
        <begin position="20"/>
        <end position="563"/>
    </location>
</feature>
<feature type="transmembrane region" description="Helical" evidence="5">
    <location>
        <begin position="352"/>
        <end position="374"/>
    </location>
</feature>
<dbReference type="PANTHER" id="PTHR15937:SF3">
    <property type="entry name" value="TRANSMEMBRANE 7 SUPERFAMILY MEMBER 3"/>
    <property type="match status" value="1"/>
</dbReference>
<comment type="subcellular location">
    <subcellularLocation>
        <location evidence="1">Membrane</location>
        <topology evidence="1">Multi-pass membrane protein</topology>
    </subcellularLocation>
</comment>
<dbReference type="Pfam" id="PF25992">
    <property type="entry name" value="Ig_TM7SF3_N"/>
    <property type="match status" value="1"/>
</dbReference>
<evidence type="ECO:0000256" key="5">
    <source>
        <dbReference type="SAM" id="Phobius"/>
    </source>
</evidence>
<dbReference type="GO" id="GO:0043069">
    <property type="term" value="P:negative regulation of programmed cell death"/>
    <property type="evidence" value="ECO:0007669"/>
    <property type="project" value="TreeGrafter"/>
</dbReference>
<accession>A0A6P8H0B6</accession>
<evidence type="ECO:0000256" key="1">
    <source>
        <dbReference type="ARBA" id="ARBA00004141"/>
    </source>
</evidence>
<feature type="transmembrane region" description="Helical" evidence="5">
    <location>
        <begin position="495"/>
        <end position="515"/>
    </location>
</feature>
<name>A0A6P8H0B6_ACTTE</name>
<keyword evidence="4 5" id="KW-0472">Membrane</keyword>
<feature type="transmembrane region" description="Helical" evidence="5">
    <location>
        <begin position="441"/>
        <end position="461"/>
    </location>
</feature>
<dbReference type="AlphaFoldDB" id="A0A6P8H0B6"/>
<dbReference type="InParanoid" id="A0A6P8H0B6"/>
<feature type="signal peptide" evidence="6">
    <location>
        <begin position="1"/>
        <end position="19"/>
    </location>
</feature>
<organism evidence="8 9">
    <name type="scientific">Actinia tenebrosa</name>
    <name type="common">Australian red waratah sea anemone</name>
    <dbReference type="NCBI Taxonomy" id="6105"/>
    <lineage>
        <taxon>Eukaryota</taxon>
        <taxon>Metazoa</taxon>
        <taxon>Cnidaria</taxon>
        <taxon>Anthozoa</taxon>
        <taxon>Hexacorallia</taxon>
        <taxon>Actiniaria</taxon>
        <taxon>Actiniidae</taxon>
        <taxon>Actinia</taxon>
    </lineage>
</organism>
<evidence type="ECO:0000256" key="4">
    <source>
        <dbReference type="ARBA" id="ARBA00023136"/>
    </source>
</evidence>
<dbReference type="GO" id="GO:0005886">
    <property type="term" value="C:plasma membrane"/>
    <property type="evidence" value="ECO:0007669"/>
    <property type="project" value="TreeGrafter"/>
</dbReference>
<dbReference type="Proteomes" id="UP000515163">
    <property type="component" value="Unplaced"/>
</dbReference>
<dbReference type="FunCoup" id="A0A6P8H0B6">
    <property type="interactions" value="232"/>
</dbReference>
<evidence type="ECO:0000256" key="6">
    <source>
        <dbReference type="SAM" id="SignalP"/>
    </source>
</evidence>
<dbReference type="InterPro" id="IPR042502">
    <property type="entry name" value="TM7SF3"/>
</dbReference>
<evidence type="ECO:0000256" key="3">
    <source>
        <dbReference type="ARBA" id="ARBA00022989"/>
    </source>
</evidence>
<keyword evidence="8" id="KW-1185">Reference proteome</keyword>
<dbReference type="PANTHER" id="PTHR15937">
    <property type="entry name" value="TRANSMEMBRANE 7 SUPERFAMILY MEMBER 3"/>
    <property type="match status" value="1"/>
</dbReference>
<evidence type="ECO:0000313" key="9">
    <source>
        <dbReference type="RefSeq" id="XP_031548831.1"/>
    </source>
</evidence>
<sequence length="563" mass="63551">MRSRSIGIIVIVFLEIVIAEQAFVDKSRVLIPGNGKLEIPANGGKTFTLQPNEQLNLQFLRTERNWFFVIFQVHSQYRRTLASTDALFTHDTTDTGSDPSVLYKLPYMHGEKPIPLYVKSNSSEDYQIDVISIPYSNGAPFPGGCCQTCNMELDPNLKVTYDPVKTTIAFYFANVFFGRNQKEIACDGYPHHPGKNPEHYRLEYNLYQMFLDEGNLEEGELFKGLQMMAYPDIIKTSGNKVLTVQAPTIPKALFDTLPGQGIIYNIIVYDPVTKKEAAYSPVHTYGCSFTSTIGNCYSIVSTINKVFAVVGAVIALGLCFMGHRLFKLALILGGVMNFGFIFYIILSESTSLSHTALMLTSLVIGIVGGLLMYALWSLTEYIRLCLLINGLFLGFLAAGTFLFTPVGDSEVWQSDFDYGMVVIAMTIVTPFIMLPWPKVLSIVYTSVVSAYGFIIGIDTFIHTSMSYLVLNIVIRAIEPNYDQVIVRRPFQYKDIILTVTWVFLSVVGISVQFYLARKRPDFPKSDYLEHKRIEKYYRTKKCDERTPILINEHGDAYRHNDIC</sequence>
<dbReference type="RefSeq" id="XP_031548831.1">
    <property type="nucleotide sequence ID" value="XM_031692971.1"/>
</dbReference>
<evidence type="ECO:0000313" key="8">
    <source>
        <dbReference type="Proteomes" id="UP000515163"/>
    </source>
</evidence>
<feature type="transmembrane region" description="Helical" evidence="5">
    <location>
        <begin position="381"/>
        <end position="404"/>
    </location>
</feature>
<feature type="transmembrane region" description="Helical" evidence="5">
    <location>
        <begin position="416"/>
        <end position="434"/>
    </location>
</feature>
<dbReference type="InterPro" id="IPR025256">
    <property type="entry name" value="TM7S3/TM198-like_dom"/>
</dbReference>
<proteinExistence type="predicted"/>
<dbReference type="GeneID" id="116286451"/>
<gene>
    <name evidence="9" type="primary">LOC116286451</name>
</gene>
<keyword evidence="2 5" id="KW-0812">Transmembrane</keyword>
<feature type="transmembrane region" description="Helical" evidence="5">
    <location>
        <begin position="328"/>
        <end position="346"/>
    </location>
</feature>
<feature type="domain" description="TM7S3/TM198-like" evidence="7">
    <location>
        <begin position="309"/>
        <end position="513"/>
    </location>
</feature>
<feature type="transmembrane region" description="Helical" evidence="5">
    <location>
        <begin position="297"/>
        <end position="321"/>
    </location>
</feature>